<sequence length="193" mass="22348">MEKSLLLQELPESSWPRERLLKEGERHLSDQELLAIMLRNGSRSQHVMDLAGMILKEVSTLYDLKQLTLEELMVFKGIGKTKAIELKAMMELGTRIERSRQPKYGKVHSSFAIGQHLMNELRGLQQEHLVALFLNTKNEIIQQRTIFIGSLNQSIAHPREIFREAVRVSAARILLGHNHRETRSQLKRLRTYS</sequence>
<dbReference type="InterPro" id="IPR025657">
    <property type="entry name" value="RadC_JAB"/>
</dbReference>
<gene>
    <name evidence="8" type="ORF">NRIC_12560</name>
</gene>
<reference evidence="9" key="1">
    <citation type="submission" date="2019-02" db="EMBL/GenBank/DDBJ databases">
        <title>Draft genome sequence of Enterococcus sp. Gos25-1.</title>
        <authorList>
            <person name="Tanaka N."/>
            <person name="Shiwa Y."/>
            <person name="Fujita N."/>
        </authorList>
    </citation>
    <scope>NUCLEOTIDE SEQUENCE [LARGE SCALE GENOMIC DNA]</scope>
    <source>
        <strain evidence="9">Gos25-1</strain>
    </source>
</reference>
<dbReference type="PANTHER" id="PTHR30471:SF3">
    <property type="entry name" value="UPF0758 PROTEIN YEES-RELATED"/>
    <property type="match status" value="1"/>
</dbReference>
<dbReference type="EMBL" id="BJCC01000010">
    <property type="protein sequence ID" value="GCF93365.1"/>
    <property type="molecule type" value="Genomic_DNA"/>
</dbReference>
<proteinExistence type="inferred from homology"/>
<comment type="similarity">
    <text evidence="1">Belongs to the UPF0758 family.</text>
</comment>
<keyword evidence="9" id="KW-1185">Reference proteome</keyword>
<keyword evidence="6" id="KW-0482">Metalloprotease</keyword>
<dbReference type="Proteomes" id="UP000290567">
    <property type="component" value="Unassembled WGS sequence"/>
</dbReference>
<evidence type="ECO:0000256" key="1">
    <source>
        <dbReference type="ARBA" id="ARBA00010243"/>
    </source>
</evidence>
<evidence type="ECO:0000259" key="7">
    <source>
        <dbReference type="PROSITE" id="PS50249"/>
    </source>
</evidence>
<accession>A0A4P5P650</accession>
<dbReference type="InterPro" id="IPR046778">
    <property type="entry name" value="UPF0758_N"/>
</dbReference>
<dbReference type="InterPro" id="IPR037518">
    <property type="entry name" value="MPN"/>
</dbReference>
<keyword evidence="5" id="KW-0862">Zinc</keyword>
<dbReference type="Pfam" id="PF04002">
    <property type="entry name" value="RadC"/>
    <property type="match status" value="1"/>
</dbReference>
<evidence type="ECO:0000256" key="6">
    <source>
        <dbReference type="ARBA" id="ARBA00023049"/>
    </source>
</evidence>
<evidence type="ECO:0000256" key="4">
    <source>
        <dbReference type="ARBA" id="ARBA00022801"/>
    </source>
</evidence>
<dbReference type="Gene3D" id="3.40.140.10">
    <property type="entry name" value="Cytidine Deaminase, domain 2"/>
    <property type="match status" value="1"/>
</dbReference>
<feature type="domain" description="MPN" evidence="7">
    <location>
        <begin position="106"/>
        <end position="193"/>
    </location>
</feature>
<evidence type="ECO:0000313" key="8">
    <source>
        <dbReference type="EMBL" id="GCF93365.1"/>
    </source>
</evidence>
<dbReference type="InterPro" id="IPR010994">
    <property type="entry name" value="RuvA_2-like"/>
</dbReference>
<dbReference type="InterPro" id="IPR001405">
    <property type="entry name" value="UPF0758"/>
</dbReference>
<dbReference type="RefSeq" id="WP_146621827.1">
    <property type="nucleotide sequence ID" value="NZ_BJCC01000010.1"/>
</dbReference>
<keyword evidence="3" id="KW-0479">Metal-binding</keyword>
<organism evidence="8 9">
    <name type="scientific">Enterococcus florum</name>
    <dbReference type="NCBI Taxonomy" id="2480627"/>
    <lineage>
        <taxon>Bacteria</taxon>
        <taxon>Bacillati</taxon>
        <taxon>Bacillota</taxon>
        <taxon>Bacilli</taxon>
        <taxon>Lactobacillales</taxon>
        <taxon>Enterococcaceae</taxon>
        <taxon>Enterococcus</taxon>
    </lineage>
</organism>
<evidence type="ECO:0000256" key="2">
    <source>
        <dbReference type="ARBA" id="ARBA00022670"/>
    </source>
</evidence>
<dbReference type="SUPFAM" id="SSF47781">
    <property type="entry name" value="RuvA domain 2-like"/>
    <property type="match status" value="1"/>
</dbReference>
<evidence type="ECO:0000256" key="5">
    <source>
        <dbReference type="ARBA" id="ARBA00022833"/>
    </source>
</evidence>
<dbReference type="Pfam" id="PF20582">
    <property type="entry name" value="UPF0758_N"/>
    <property type="match status" value="1"/>
</dbReference>
<keyword evidence="2" id="KW-0645">Protease</keyword>
<dbReference type="NCBIfam" id="TIGR00608">
    <property type="entry name" value="radc"/>
    <property type="match status" value="1"/>
</dbReference>
<evidence type="ECO:0000313" key="9">
    <source>
        <dbReference type="Proteomes" id="UP000290567"/>
    </source>
</evidence>
<dbReference type="GO" id="GO:0006508">
    <property type="term" value="P:proteolysis"/>
    <property type="evidence" value="ECO:0007669"/>
    <property type="project" value="UniProtKB-KW"/>
</dbReference>
<dbReference type="GO" id="GO:0008237">
    <property type="term" value="F:metallopeptidase activity"/>
    <property type="evidence" value="ECO:0007669"/>
    <property type="project" value="UniProtKB-KW"/>
</dbReference>
<dbReference type="GO" id="GO:0046872">
    <property type="term" value="F:metal ion binding"/>
    <property type="evidence" value="ECO:0007669"/>
    <property type="project" value="UniProtKB-KW"/>
</dbReference>
<evidence type="ECO:0000256" key="3">
    <source>
        <dbReference type="ARBA" id="ARBA00022723"/>
    </source>
</evidence>
<dbReference type="AlphaFoldDB" id="A0A4P5P650"/>
<keyword evidence="4" id="KW-0378">Hydrolase</keyword>
<name>A0A4P5P650_9ENTE</name>
<dbReference type="PROSITE" id="PS50249">
    <property type="entry name" value="MPN"/>
    <property type="match status" value="1"/>
</dbReference>
<protein>
    <submittedName>
        <fullName evidence="8">UPF0758 protein</fullName>
    </submittedName>
</protein>
<dbReference type="OrthoDB" id="9804482at2"/>
<dbReference type="PANTHER" id="PTHR30471">
    <property type="entry name" value="DNA REPAIR PROTEIN RADC"/>
    <property type="match status" value="1"/>
</dbReference>
<comment type="caution">
    <text evidence="8">The sequence shown here is derived from an EMBL/GenBank/DDBJ whole genome shotgun (WGS) entry which is preliminary data.</text>
</comment>